<dbReference type="Pfam" id="PF00931">
    <property type="entry name" value="NB-ARC"/>
    <property type="match status" value="1"/>
</dbReference>
<feature type="compositionally biased region" description="Polar residues" evidence="1">
    <location>
        <begin position="252"/>
        <end position="262"/>
    </location>
</feature>
<dbReference type="EMBL" id="BNJF01000002">
    <property type="protein sequence ID" value="GHO46613.1"/>
    <property type="molecule type" value="Genomic_DNA"/>
</dbReference>
<evidence type="ECO:0000313" key="3">
    <source>
        <dbReference type="EMBL" id="GHO46613.1"/>
    </source>
</evidence>
<evidence type="ECO:0000259" key="2">
    <source>
        <dbReference type="Pfam" id="PF00931"/>
    </source>
</evidence>
<dbReference type="InterPro" id="IPR002182">
    <property type="entry name" value="NB-ARC"/>
</dbReference>
<accession>A0A8J3I478</accession>
<dbReference type="InterPro" id="IPR027417">
    <property type="entry name" value="P-loop_NTPase"/>
</dbReference>
<feature type="domain" description="NB-ARC" evidence="2">
    <location>
        <begin position="43"/>
        <end position="163"/>
    </location>
</feature>
<gene>
    <name evidence="3" type="ORF">KSX_47760</name>
</gene>
<reference evidence="3" key="1">
    <citation type="submission" date="2020-10" db="EMBL/GenBank/DDBJ databases">
        <title>Taxonomic study of unclassified bacteria belonging to the class Ktedonobacteria.</title>
        <authorList>
            <person name="Yabe S."/>
            <person name="Wang C.M."/>
            <person name="Zheng Y."/>
            <person name="Sakai Y."/>
            <person name="Cavaletti L."/>
            <person name="Monciardini P."/>
            <person name="Donadio S."/>
        </authorList>
    </citation>
    <scope>NUCLEOTIDE SEQUENCE</scope>
    <source>
        <strain evidence="3">SOSP1-1</strain>
    </source>
</reference>
<dbReference type="SUPFAM" id="SSF52540">
    <property type="entry name" value="P-loop containing nucleoside triphosphate hydrolases"/>
    <property type="match status" value="1"/>
</dbReference>
<name>A0A8J3I478_9CHLR</name>
<evidence type="ECO:0000313" key="4">
    <source>
        <dbReference type="Proteomes" id="UP000612362"/>
    </source>
</evidence>
<proteinExistence type="predicted"/>
<dbReference type="PRINTS" id="PR00364">
    <property type="entry name" value="DISEASERSIST"/>
</dbReference>
<feature type="region of interest" description="Disordered" evidence="1">
    <location>
        <begin position="252"/>
        <end position="284"/>
    </location>
</feature>
<dbReference type="GO" id="GO:0043531">
    <property type="term" value="F:ADP binding"/>
    <property type="evidence" value="ECO:0007669"/>
    <property type="project" value="InterPro"/>
</dbReference>
<comment type="caution">
    <text evidence="3">The sequence shown here is derived from an EMBL/GenBank/DDBJ whole genome shotgun (WGS) entry which is preliminary data.</text>
</comment>
<dbReference type="PANTHER" id="PTHR47691">
    <property type="entry name" value="REGULATOR-RELATED"/>
    <property type="match status" value="1"/>
</dbReference>
<organism evidence="3 4">
    <name type="scientific">Ktedonospora formicarum</name>
    <dbReference type="NCBI Taxonomy" id="2778364"/>
    <lineage>
        <taxon>Bacteria</taxon>
        <taxon>Bacillati</taxon>
        <taxon>Chloroflexota</taxon>
        <taxon>Ktedonobacteria</taxon>
        <taxon>Ktedonobacterales</taxon>
        <taxon>Ktedonobacteraceae</taxon>
        <taxon>Ktedonospora</taxon>
    </lineage>
</organism>
<evidence type="ECO:0000256" key="1">
    <source>
        <dbReference type="SAM" id="MobiDB-lite"/>
    </source>
</evidence>
<protein>
    <recommendedName>
        <fullName evidence="2">NB-ARC domain-containing protein</fullName>
    </recommendedName>
</protein>
<dbReference type="PANTHER" id="PTHR47691:SF3">
    <property type="entry name" value="HTH-TYPE TRANSCRIPTIONAL REGULATOR RV0890C-RELATED"/>
    <property type="match status" value="1"/>
</dbReference>
<sequence length="284" mass="30675">MPDPSTSAAAKLNRALPETESRDAFLMHVTPLIGRENEVATASALLREPDVRLLTIIGPGGVGKTRLALQVAQVLEDAFPNGVRRIALSSITSPGLIMPTIAQALGLVELDDITLFESVKRHLRDRRELLLLDNFEQIASGSPLIAELLGACTSLKILVTSREALHIRAEYEFALHPLALPDLKQAANLDTLSHNAAVNLFLQRARSVKNDFQLTEENALTIAEICTRVDGLPLAIELAAARIKLLTPKKTTCASRAPSTGTHPGRARPSSETANVTRDPDVEL</sequence>
<dbReference type="Gene3D" id="3.40.50.300">
    <property type="entry name" value="P-loop containing nucleotide triphosphate hydrolases"/>
    <property type="match status" value="1"/>
</dbReference>
<dbReference type="Proteomes" id="UP000612362">
    <property type="component" value="Unassembled WGS sequence"/>
</dbReference>
<keyword evidence="4" id="KW-1185">Reference proteome</keyword>
<dbReference type="AlphaFoldDB" id="A0A8J3I478"/>
<dbReference type="RefSeq" id="WP_220195981.1">
    <property type="nucleotide sequence ID" value="NZ_BNJF01000002.1"/>
</dbReference>